<accession>A0A1I7WTM9</accession>
<name>A0A1I7WTM9_HETBA</name>
<dbReference type="AlphaFoldDB" id="A0A1I7WTM9"/>
<evidence type="ECO:0000313" key="2">
    <source>
        <dbReference type="WBParaSite" id="Hba_08465"/>
    </source>
</evidence>
<dbReference type="WBParaSite" id="Hba_08465">
    <property type="protein sequence ID" value="Hba_08465"/>
    <property type="gene ID" value="Hba_08465"/>
</dbReference>
<reference evidence="2" key="1">
    <citation type="submission" date="2016-11" db="UniProtKB">
        <authorList>
            <consortium name="WormBaseParasite"/>
        </authorList>
    </citation>
    <scope>IDENTIFICATION</scope>
</reference>
<keyword evidence="1" id="KW-1185">Reference proteome</keyword>
<protein>
    <submittedName>
        <fullName evidence="2">Uncharacterized protein</fullName>
    </submittedName>
</protein>
<sequence>MSEEYDSLAPPNAKRRKNDETIEQKRVLYVVLEGCSMFL</sequence>
<organism evidence="1 2">
    <name type="scientific">Heterorhabditis bacteriophora</name>
    <name type="common">Entomopathogenic nematode worm</name>
    <dbReference type="NCBI Taxonomy" id="37862"/>
    <lineage>
        <taxon>Eukaryota</taxon>
        <taxon>Metazoa</taxon>
        <taxon>Ecdysozoa</taxon>
        <taxon>Nematoda</taxon>
        <taxon>Chromadorea</taxon>
        <taxon>Rhabditida</taxon>
        <taxon>Rhabditina</taxon>
        <taxon>Rhabditomorpha</taxon>
        <taxon>Strongyloidea</taxon>
        <taxon>Heterorhabditidae</taxon>
        <taxon>Heterorhabditis</taxon>
    </lineage>
</organism>
<dbReference type="Proteomes" id="UP000095283">
    <property type="component" value="Unplaced"/>
</dbReference>
<proteinExistence type="predicted"/>
<evidence type="ECO:0000313" key="1">
    <source>
        <dbReference type="Proteomes" id="UP000095283"/>
    </source>
</evidence>